<keyword evidence="2" id="KW-1185">Reference proteome</keyword>
<protein>
    <recommendedName>
        <fullName evidence="3">Nucleotidyltransferase domain-containing protein</fullName>
    </recommendedName>
</protein>
<dbReference type="OrthoDB" id="1706482at2"/>
<dbReference type="AlphaFoldDB" id="A0A371IVY5"/>
<dbReference type="RefSeq" id="WP_095405003.1">
    <property type="nucleotide sequence ID" value="NZ_NOJZ02000001.1"/>
</dbReference>
<reference evidence="1 2" key="1">
    <citation type="journal article" date="2017" name="Genome Announc.">
        <title>Draft Genome Sequence of Romboutsia maritimum sp. nov. Strain CCRI-22766(T), Isolated from Coastal Estuarine Mud.</title>
        <authorList>
            <person name="Maheux A.F."/>
            <person name="Boudreau D.K."/>
            <person name="Berube E."/>
            <person name="Boissinot M."/>
            <person name="Raymond F."/>
            <person name="Brodeur S."/>
            <person name="Corbeil J."/>
            <person name="Brightwell G."/>
            <person name="Broda D."/>
            <person name="Omar R.F."/>
            <person name="Bergeron M.G."/>
        </authorList>
    </citation>
    <scope>NUCLEOTIDE SEQUENCE [LARGE SCALE GENOMIC DNA]</scope>
    <source>
        <strain evidence="1 2">CCRI-22766</strain>
    </source>
</reference>
<accession>A0A371IVY5</accession>
<gene>
    <name evidence="1" type="ORF">CHF27_000095</name>
</gene>
<dbReference type="Proteomes" id="UP000243494">
    <property type="component" value="Unassembled WGS sequence"/>
</dbReference>
<evidence type="ECO:0000313" key="2">
    <source>
        <dbReference type="Proteomes" id="UP000243494"/>
    </source>
</evidence>
<sequence length="233" mass="27847">MTSKINEIFRLEIDKIINNNNTISVFLVGSSKNIDFNLPNIQINDIDIFVFVNQGENQVRVIKEVEGIEFDINYFSRNGFKNLIKNKEYFFLKEMKNAKVIYDKHNTASHIITLCKNTYLEGPQIISDNNKYLLKSEIESKISRLEKKDKFEKFEYEFLTNIYLKDIIVGYFSINNKWIPKDKKLLKELKEEDKELFNLVKLVQENYKYENLLNIYNYVFKNIDIRKSIKITY</sequence>
<dbReference type="EMBL" id="NOJZ02000001">
    <property type="protein sequence ID" value="RDY24637.1"/>
    <property type="molecule type" value="Genomic_DNA"/>
</dbReference>
<evidence type="ECO:0000313" key="1">
    <source>
        <dbReference type="EMBL" id="RDY24637.1"/>
    </source>
</evidence>
<comment type="caution">
    <text evidence="1">The sequence shown here is derived from an EMBL/GenBank/DDBJ whole genome shotgun (WGS) entry which is preliminary data.</text>
</comment>
<organism evidence="1 2">
    <name type="scientific">Romboutsia maritimum</name>
    <dbReference type="NCBI Taxonomy" id="2020948"/>
    <lineage>
        <taxon>Bacteria</taxon>
        <taxon>Bacillati</taxon>
        <taxon>Bacillota</taxon>
        <taxon>Clostridia</taxon>
        <taxon>Peptostreptococcales</taxon>
        <taxon>Peptostreptococcaceae</taxon>
        <taxon>Romboutsia</taxon>
    </lineage>
</organism>
<name>A0A371IVY5_9FIRM</name>
<evidence type="ECO:0008006" key="3">
    <source>
        <dbReference type="Google" id="ProtNLM"/>
    </source>
</evidence>
<proteinExistence type="predicted"/>